<accession>A0A0D6JVG4</accession>
<organism evidence="2 3">
    <name type="scientific">Haloferax massiliensis</name>
    <dbReference type="NCBI Taxonomy" id="1476858"/>
    <lineage>
        <taxon>Archaea</taxon>
        <taxon>Methanobacteriati</taxon>
        <taxon>Methanobacteriota</taxon>
        <taxon>Stenosarchaea group</taxon>
        <taxon>Halobacteria</taxon>
        <taxon>Halobacteriales</taxon>
        <taxon>Haloferacaceae</taxon>
        <taxon>Haloferax</taxon>
    </lineage>
</organism>
<protein>
    <recommendedName>
        <fullName evidence="4">N-acetylglutamate synthase</fullName>
    </recommendedName>
</protein>
<sequence>MPESHAPSLDGRVFKSVANAESGDVGGDTYFWFDQSDDLLHATYRGGTVRLGHLVGRHLGDTLDFRYSHVTEDGTTATGHSTDRIERLGDGRLRLHEDWSWDSKPGSGTSVLEELTDEERAGLDLSPESFDGR</sequence>
<reference evidence="3" key="1">
    <citation type="submission" date="2015-03" db="EMBL/GenBank/DDBJ databases">
        <authorList>
            <person name="Urmite Genomes"/>
        </authorList>
    </citation>
    <scope>NUCLEOTIDE SEQUENCE [LARGE SCALE GENOMIC DNA]</scope>
    <source>
        <strain evidence="3">Arc-Hr</strain>
    </source>
</reference>
<dbReference type="OrthoDB" id="191191at2157"/>
<evidence type="ECO:0000313" key="2">
    <source>
        <dbReference type="EMBL" id="CQR52281.1"/>
    </source>
</evidence>
<feature type="region of interest" description="Disordered" evidence="1">
    <location>
        <begin position="103"/>
        <end position="133"/>
    </location>
</feature>
<keyword evidence="3" id="KW-1185">Reference proteome</keyword>
<dbReference type="Proteomes" id="UP000198902">
    <property type="component" value="Unassembled WGS sequence"/>
</dbReference>
<dbReference type="RefSeq" id="WP_089780442.1">
    <property type="nucleotide sequence ID" value="NZ_CABLRR010000003.1"/>
</dbReference>
<evidence type="ECO:0000313" key="3">
    <source>
        <dbReference type="Proteomes" id="UP000198902"/>
    </source>
</evidence>
<name>A0A0D6JVG4_9EURY</name>
<dbReference type="InterPro" id="IPR058595">
    <property type="entry name" value="Avidin-like"/>
</dbReference>
<dbReference type="EMBL" id="CSTE01000003">
    <property type="protein sequence ID" value="CQR52281.1"/>
    <property type="molecule type" value="Genomic_DNA"/>
</dbReference>
<dbReference type="AlphaFoldDB" id="A0A0D6JVG4"/>
<proteinExistence type="predicted"/>
<evidence type="ECO:0000256" key="1">
    <source>
        <dbReference type="SAM" id="MobiDB-lite"/>
    </source>
</evidence>
<dbReference type="Pfam" id="PF26421">
    <property type="entry name" value="Avidin_like"/>
    <property type="match status" value="1"/>
</dbReference>
<gene>
    <name evidence="2" type="ORF">BN996_03073</name>
</gene>
<evidence type="ECO:0008006" key="4">
    <source>
        <dbReference type="Google" id="ProtNLM"/>
    </source>
</evidence>